<dbReference type="InterPro" id="IPR007122">
    <property type="entry name" value="Villin/Gelsolin"/>
</dbReference>
<comment type="caution">
    <text evidence="3">The sequence shown here is derived from an EMBL/GenBank/DDBJ whole genome shotgun (WGS) entry which is preliminary data.</text>
</comment>
<dbReference type="PANTHER" id="PTHR11977">
    <property type="entry name" value="VILLIN"/>
    <property type="match status" value="1"/>
</dbReference>
<dbReference type="PRINTS" id="PR00597">
    <property type="entry name" value="GELSOLIN"/>
</dbReference>
<evidence type="ECO:0000313" key="3">
    <source>
        <dbReference type="EMBL" id="ORX41675.1"/>
    </source>
</evidence>
<dbReference type="GO" id="GO:0015629">
    <property type="term" value="C:actin cytoskeleton"/>
    <property type="evidence" value="ECO:0007669"/>
    <property type="project" value="TreeGrafter"/>
</dbReference>
<organism evidence="3 4">
    <name type="scientific">Piromyces finnis</name>
    <dbReference type="NCBI Taxonomy" id="1754191"/>
    <lineage>
        <taxon>Eukaryota</taxon>
        <taxon>Fungi</taxon>
        <taxon>Fungi incertae sedis</taxon>
        <taxon>Chytridiomycota</taxon>
        <taxon>Chytridiomycota incertae sedis</taxon>
        <taxon>Neocallimastigomycetes</taxon>
        <taxon>Neocallimastigales</taxon>
        <taxon>Neocallimastigaceae</taxon>
        <taxon>Piromyces</taxon>
    </lineage>
</organism>
<protein>
    <submittedName>
        <fullName evidence="3">Actin depolymerizing protein</fullName>
    </submittedName>
</protein>
<keyword evidence="1" id="KW-0677">Repeat</keyword>
<name>A0A1Y1UUI2_9FUNG</name>
<gene>
    <name evidence="3" type="ORF">BCR36DRAFT_310414</name>
</gene>
<dbReference type="Proteomes" id="UP000193719">
    <property type="component" value="Unassembled WGS sequence"/>
</dbReference>
<dbReference type="Gene3D" id="3.40.20.10">
    <property type="entry name" value="Severin"/>
    <property type="match status" value="3"/>
</dbReference>
<dbReference type="GO" id="GO:0051016">
    <property type="term" value="P:barbed-end actin filament capping"/>
    <property type="evidence" value="ECO:0007669"/>
    <property type="project" value="TreeGrafter"/>
</dbReference>
<dbReference type="GO" id="GO:0005546">
    <property type="term" value="F:phosphatidylinositol-4,5-bisphosphate binding"/>
    <property type="evidence" value="ECO:0007669"/>
    <property type="project" value="TreeGrafter"/>
</dbReference>
<evidence type="ECO:0000259" key="2">
    <source>
        <dbReference type="Pfam" id="PF00626"/>
    </source>
</evidence>
<dbReference type="GO" id="GO:0008154">
    <property type="term" value="P:actin polymerization or depolymerization"/>
    <property type="evidence" value="ECO:0007669"/>
    <property type="project" value="TreeGrafter"/>
</dbReference>
<dbReference type="SMART" id="SM00262">
    <property type="entry name" value="GEL"/>
    <property type="match status" value="3"/>
</dbReference>
<dbReference type="Pfam" id="PF00626">
    <property type="entry name" value="Gelsolin"/>
    <property type="match status" value="3"/>
</dbReference>
<dbReference type="GO" id="GO:0005634">
    <property type="term" value="C:nucleus"/>
    <property type="evidence" value="ECO:0007669"/>
    <property type="project" value="TreeGrafter"/>
</dbReference>
<dbReference type="InterPro" id="IPR029006">
    <property type="entry name" value="ADF-H/Gelsolin-like_dom_sf"/>
</dbReference>
<keyword evidence="4" id="KW-1185">Reference proteome</keyword>
<feature type="domain" description="Gelsolin-like" evidence="2">
    <location>
        <begin position="36"/>
        <end position="104"/>
    </location>
</feature>
<accession>A0A1Y1UUI2</accession>
<dbReference type="InterPro" id="IPR007123">
    <property type="entry name" value="Gelsolin-like_dom"/>
</dbReference>
<dbReference type="PANTHER" id="PTHR11977:SF51">
    <property type="entry name" value="PROTEIN FLIGHTLESS-1 HOMOLOG"/>
    <property type="match status" value="1"/>
</dbReference>
<feature type="domain" description="Gelsolin-like" evidence="2">
    <location>
        <begin position="282"/>
        <end position="331"/>
    </location>
</feature>
<dbReference type="GO" id="GO:0051015">
    <property type="term" value="F:actin filament binding"/>
    <property type="evidence" value="ECO:0007669"/>
    <property type="project" value="InterPro"/>
</dbReference>
<sequence>MWDAADVFPVGIGETEGIDIFRIEELSVAMIDPDEYGSFSTGDCYIILNTYREEKELKHKIFQWIGKQAENDKLFCSAIYSVMLKGLINETENIFREVEGEESDDLKDLFSTDIKYLDYNESAESRLSSPYEIQYPLRMYKIFDNGKFHLVETSHLMFNTNNVFIIDNGFELYQWNGKKSSIKNRVFGNILLKRINSNERNKKAEVKEFEEFEEDDSFWELFEEERTEENGKCVFLYSNEKYGKFFEVAKQPSKLYKVPDIESLDDIDCENYLVAEKFFFDKNLLNSENCYVMDCGVELFLWTGKKASENCRDLVQEFTVKLIPNKLRPNWVGLHRFNEKSENEIFSIRFFNWGMPENTDLSKLILPGSYIIN</sequence>
<dbReference type="SUPFAM" id="SSF55753">
    <property type="entry name" value="Actin depolymerizing proteins"/>
    <property type="match status" value="3"/>
</dbReference>
<evidence type="ECO:0000313" key="4">
    <source>
        <dbReference type="Proteomes" id="UP000193719"/>
    </source>
</evidence>
<reference evidence="3 4" key="2">
    <citation type="submission" date="2016-08" db="EMBL/GenBank/DDBJ databases">
        <title>Pervasive Adenine N6-methylation of Active Genes in Fungi.</title>
        <authorList>
            <consortium name="DOE Joint Genome Institute"/>
            <person name="Mondo S.J."/>
            <person name="Dannebaum R.O."/>
            <person name="Kuo R.C."/>
            <person name="Labutti K."/>
            <person name="Haridas S."/>
            <person name="Kuo A."/>
            <person name="Salamov A."/>
            <person name="Ahrendt S.R."/>
            <person name="Lipzen A."/>
            <person name="Sullivan W."/>
            <person name="Andreopoulos W.B."/>
            <person name="Clum A."/>
            <person name="Lindquist E."/>
            <person name="Daum C."/>
            <person name="Ramamoorthy G.K."/>
            <person name="Gryganskyi A."/>
            <person name="Culley D."/>
            <person name="Magnuson J.K."/>
            <person name="James T.Y."/>
            <person name="O'Malley M.A."/>
            <person name="Stajich J.E."/>
            <person name="Spatafora J.W."/>
            <person name="Visel A."/>
            <person name="Grigoriev I.V."/>
        </authorList>
    </citation>
    <scope>NUCLEOTIDE SEQUENCE [LARGE SCALE GENOMIC DNA]</scope>
    <source>
        <strain evidence="4">finn</strain>
    </source>
</reference>
<dbReference type="GO" id="GO:0005737">
    <property type="term" value="C:cytoplasm"/>
    <property type="evidence" value="ECO:0007669"/>
    <property type="project" value="TreeGrafter"/>
</dbReference>
<proteinExistence type="predicted"/>
<dbReference type="GO" id="GO:0051014">
    <property type="term" value="P:actin filament severing"/>
    <property type="evidence" value="ECO:0007669"/>
    <property type="project" value="TreeGrafter"/>
</dbReference>
<evidence type="ECO:0000256" key="1">
    <source>
        <dbReference type="ARBA" id="ARBA00022737"/>
    </source>
</evidence>
<dbReference type="EMBL" id="MCFH01000081">
    <property type="protein sequence ID" value="ORX41675.1"/>
    <property type="molecule type" value="Genomic_DNA"/>
</dbReference>
<dbReference type="STRING" id="1754191.A0A1Y1UUI2"/>
<dbReference type="AlphaFoldDB" id="A0A1Y1UUI2"/>
<reference evidence="3 4" key="1">
    <citation type="submission" date="2016-08" db="EMBL/GenBank/DDBJ databases">
        <title>Genomes of anaerobic fungi encode conserved fungal cellulosomes for biomass hydrolysis.</title>
        <authorList>
            <consortium name="DOE Joint Genome Institute"/>
            <person name="Haitjema C.H."/>
            <person name="Gilmore S.P."/>
            <person name="Henske J.K."/>
            <person name="Solomon K.V."/>
            <person name="De Groot R."/>
            <person name="Kuo A."/>
            <person name="Mondo S.J."/>
            <person name="Salamov A.A."/>
            <person name="Labutti K."/>
            <person name="Zhao Z."/>
            <person name="Chiniquy J."/>
            <person name="Barry K."/>
            <person name="Brewer H.M."/>
            <person name="Purvine S.O."/>
            <person name="Wright A.T."/>
            <person name="Boxma B."/>
            <person name="Van Alen T."/>
            <person name="Hackstein J.H."/>
            <person name="Baker S.E."/>
            <person name="Grigoriev I.V."/>
            <person name="O'Malley M.A."/>
        </authorList>
    </citation>
    <scope>NUCLEOTIDE SEQUENCE [LARGE SCALE GENOMIC DNA]</scope>
    <source>
        <strain evidence="4">finn</strain>
    </source>
</reference>
<dbReference type="OrthoDB" id="6375767at2759"/>
<feature type="domain" description="Gelsolin-like" evidence="2">
    <location>
        <begin position="151"/>
        <end position="218"/>
    </location>
</feature>